<evidence type="ECO:0000313" key="1">
    <source>
        <dbReference type="EMBL" id="KAF9753724.1"/>
    </source>
</evidence>
<dbReference type="EMBL" id="JADCTT010000004">
    <property type="protein sequence ID" value="KAF9753724.1"/>
    <property type="molecule type" value="Genomic_DNA"/>
</dbReference>
<protein>
    <submittedName>
        <fullName evidence="1">Uncharacterized protein</fullName>
    </submittedName>
</protein>
<sequence length="110" mass="13117">MLRHVYEYRQQRRDGLLRIKLWNSISRHGRLMTMNDFWESGNRKYILRRLTWNGQLEGCICWPSDANGNQQLCWLASPESHNVAELRASMKYRARECPAIRWTGVFSRAC</sequence>
<comment type="caution">
    <text evidence="1">The sequence shown here is derived from an EMBL/GenBank/DDBJ whole genome shotgun (WGS) entry which is preliminary data.</text>
</comment>
<reference evidence="1" key="1">
    <citation type="submission" date="2020-10" db="EMBL/GenBank/DDBJ databases">
        <title>High-Quality Genome Resource of Clonostachys rosea strain S41 by Oxford Nanopore Long-Read Sequencing.</title>
        <authorList>
            <person name="Wang H."/>
        </authorList>
    </citation>
    <scope>NUCLEOTIDE SEQUENCE</scope>
    <source>
        <strain evidence="1">S41</strain>
    </source>
</reference>
<dbReference type="AlphaFoldDB" id="A0A8H7TR35"/>
<accession>A0A8H7TR35</accession>
<organism evidence="1 2">
    <name type="scientific">Bionectria ochroleuca</name>
    <name type="common">Gliocladium roseum</name>
    <dbReference type="NCBI Taxonomy" id="29856"/>
    <lineage>
        <taxon>Eukaryota</taxon>
        <taxon>Fungi</taxon>
        <taxon>Dikarya</taxon>
        <taxon>Ascomycota</taxon>
        <taxon>Pezizomycotina</taxon>
        <taxon>Sordariomycetes</taxon>
        <taxon>Hypocreomycetidae</taxon>
        <taxon>Hypocreales</taxon>
        <taxon>Bionectriaceae</taxon>
        <taxon>Clonostachys</taxon>
    </lineage>
</organism>
<name>A0A8H7TR35_BIOOC</name>
<gene>
    <name evidence="1" type="ORF">IM811_012482</name>
</gene>
<dbReference type="Proteomes" id="UP000616885">
    <property type="component" value="Unassembled WGS sequence"/>
</dbReference>
<proteinExistence type="predicted"/>
<evidence type="ECO:0000313" key="2">
    <source>
        <dbReference type="Proteomes" id="UP000616885"/>
    </source>
</evidence>